<feature type="transmembrane region" description="Helical" evidence="8">
    <location>
        <begin position="246"/>
        <end position="268"/>
    </location>
</feature>
<dbReference type="Proteomes" id="UP000274762">
    <property type="component" value="Unassembled WGS sequence"/>
</dbReference>
<evidence type="ECO:0000256" key="4">
    <source>
        <dbReference type="ARBA" id="ARBA00022475"/>
    </source>
</evidence>
<dbReference type="GO" id="GO:0042907">
    <property type="term" value="F:xanthine transmembrane transporter activity"/>
    <property type="evidence" value="ECO:0007669"/>
    <property type="project" value="TreeGrafter"/>
</dbReference>
<reference evidence="9 10" key="1">
    <citation type="submission" date="2018-10" db="EMBL/GenBank/DDBJ databases">
        <title>Sequencing the genomes of 1000 actinobacteria strains.</title>
        <authorList>
            <person name="Klenk H.-P."/>
        </authorList>
    </citation>
    <scope>NUCLEOTIDE SEQUENCE [LARGE SCALE GENOMIC DNA]</scope>
    <source>
        <strain evidence="9 10">DSM 44343</strain>
    </source>
</reference>
<dbReference type="Pfam" id="PF00860">
    <property type="entry name" value="Xan_ur_permease"/>
    <property type="match status" value="1"/>
</dbReference>
<evidence type="ECO:0000256" key="6">
    <source>
        <dbReference type="ARBA" id="ARBA00022989"/>
    </source>
</evidence>
<dbReference type="AlphaFoldDB" id="A0A495K884"/>
<protein>
    <submittedName>
        <fullName evidence="9">Xanthine permease</fullName>
    </submittedName>
</protein>
<evidence type="ECO:0000313" key="10">
    <source>
        <dbReference type="Proteomes" id="UP000274762"/>
    </source>
</evidence>
<dbReference type="InterPro" id="IPR006043">
    <property type="entry name" value="NCS2"/>
</dbReference>
<evidence type="ECO:0000256" key="1">
    <source>
        <dbReference type="ARBA" id="ARBA00004651"/>
    </source>
</evidence>
<organism evidence="9 10">
    <name type="scientific">Williamsia marianensis</name>
    <dbReference type="NCBI Taxonomy" id="85044"/>
    <lineage>
        <taxon>Bacteria</taxon>
        <taxon>Bacillati</taxon>
        <taxon>Actinomycetota</taxon>
        <taxon>Actinomycetes</taxon>
        <taxon>Mycobacteriales</taxon>
        <taxon>Nocardiaceae</taxon>
        <taxon>Williamsia</taxon>
    </lineage>
</organism>
<evidence type="ECO:0000256" key="2">
    <source>
        <dbReference type="ARBA" id="ARBA00008821"/>
    </source>
</evidence>
<feature type="transmembrane region" description="Helical" evidence="8">
    <location>
        <begin position="358"/>
        <end position="378"/>
    </location>
</feature>
<keyword evidence="5 8" id="KW-0812">Transmembrane</keyword>
<evidence type="ECO:0000256" key="8">
    <source>
        <dbReference type="SAM" id="Phobius"/>
    </source>
</evidence>
<feature type="transmembrane region" description="Helical" evidence="8">
    <location>
        <begin position="152"/>
        <end position="172"/>
    </location>
</feature>
<comment type="subcellular location">
    <subcellularLocation>
        <location evidence="1">Cell membrane</location>
        <topology evidence="1">Multi-pass membrane protein</topology>
    </subcellularLocation>
</comment>
<dbReference type="EMBL" id="RBKV01000001">
    <property type="protein sequence ID" value="RKR97361.1"/>
    <property type="molecule type" value="Genomic_DNA"/>
</dbReference>
<proteinExistence type="inferred from homology"/>
<evidence type="ECO:0000256" key="7">
    <source>
        <dbReference type="ARBA" id="ARBA00023136"/>
    </source>
</evidence>
<dbReference type="GO" id="GO:0005886">
    <property type="term" value="C:plasma membrane"/>
    <property type="evidence" value="ECO:0007669"/>
    <property type="project" value="UniProtKB-SubCell"/>
</dbReference>
<feature type="transmembrane region" description="Helical" evidence="8">
    <location>
        <begin position="43"/>
        <end position="62"/>
    </location>
</feature>
<feature type="transmembrane region" description="Helical" evidence="8">
    <location>
        <begin position="327"/>
        <end position="346"/>
    </location>
</feature>
<dbReference type="PANTHER" id="PTHR42810">
    <property type="entry name" value="PURINE PERMEASE C1399.01C-RELATED"/>
    <property type="match status" value="1"/>
</dbReference>
<keyword evidence="6 8" id="KW-1133">Transmembrane helix</keyword>
<evidence type="ECO:0000256" key="5">
    <source>
        <dbReference type="ARBA" id="ARBA00022692"/>
    </source>
</evidence>
<gene>
    <name evidence="9" type="ORF">DFJ75_4232</name>
</gene>
<dbReference type="InterPro" id="IPR017588">
    <property type="entry name" value="UacT-like"/>
</dbReference>
<feature type="transmembrane region" description="Helical" evidence="8">
    <location>
        <begin position="390"/>
        <end position="407"/>
    </location>
</feature>
<comment type="caution">
    <text evidence="9">The sequence shown here is derived from an EMBL/GenBank/DDBJ whole genome shotgun (WGS) entry which is preliminary data.</text>
</comment>
<keyword evidence="7 8" id="KW-0472">Membrane</keyword>
<accession>A0A495K884</accession>
<evidence type="ECO:0000313" key="9">
    <source>
        <dbReference type="EMBL" id="RKR97361.1"/>
    </source>
</evidence>
<evidence type="ECO:0000256" key="3">
    <source>
        <dbReference type="ARBA" id="ARBA00022448"/>
    </source>
</evidence>
<dbReference type="NCBIfam" id="TIGR03173">
    <property type="entry name" value="pbuX"/>
    <property type="match status" value="1"/>
</dbReference>
<feature type="transmembrane region" description="Helical" evidence="8">
    <location>
        <begin position="123"/>
        <end position="140"/>
    </location>
</feature>
<dbReference type="NCBIfam" id="TIGR00801">
    <property type="entry name" value="ncs2"/>
    <property type="match status" value="1"/>
</dbReference>
<name>A0A495K884_WILMA</name>
<dbReference type="PANTHER" id="PTHR42810:SF4">
    <property type="entry name" value="URIC ACID TRANSPORTER UACT"/>
    <property type="match status" value="1"/>
</dbReference>
<comment type="similarity">
    <text evidence="2">Belongs to the nucleobase:cation symporter-2 (NCS2) (TC 2.A.40) family.</text>
</comment>
<feature type="transmembrane region" description="Helical" evidence="8">
    <location>
        <begin position="419"/>
        <end position="440"/>
    </location>
</feature>
<dbReference type="InterPro" id="IPR006042">
    <property type="entry name" value="Xan_ur_permease"/>
</dbReference>
<feature type="transmembrane region" description="Helical" evidence="8">
    <location>
        <begin position="208"/>
        <end position="226"/>
    </location>
</feature>
<sequence>MVDNGRDTQNVYELFMRNFLPTPSRTPSMSGLWRTGAFGAQHVIVMYTGCVTVPLVFGAALGLDQRTIGLLVNADLLIAGIVTIIQAAGIGNILGARMPVVAGASFTAVTPMILIGQEYGLNAVYGSMIGAGIFALLMAVPFSKLLRFFPPVVRGAAVTMIGLSLIGKAVSMIFDDGPADGERLSLALGIIIVVVALMRYGRGFIRQAAVLTALVLGTIAAAAMSMTDFSGVGDAAWFGIPQPFFFGAPTFPLAGIISMSIVMIVIFIESTAYMMAISETTGIDADPPRIARGLAADGASAVLAGVWTSFPDTIFAQNVSLVRITKIASRSVVVFAGALLIIFALIPKLGETIASLPGAVIGSVSLVMFALVAGTGISTLSKVDYRNNDNLMIVSLALGAGMIPVVSKDIYTDFPAEVQIIFGNAISSAVITAFVLNIVFHHLPPRRRGDDTPTAEPTSDKEVVA</sequence>
<feature type="transmembrane region" description="Helical" evidence="8">
    <location>
        <begin position="184"/>
        <end position="201"/>
    </location>
</feature>
<feature type="transmembrane region" description="Helical" evidence="8">
    <location>
        <begin position="68"/>
        <end position="88"/>
    </location>
</feature>
<dbReference type="NCBIfam" id="NF037981">
    <property type="entry name" value="NCS2_1"/>
    <property type="match status" value="1"/>
</dbReference>
<keyword evidence="4" id="KW-1003">Cell membrane</keyword>
<keyword evidence="3" id="KW-0813">Transport</keyword>